<feature type="chain" id="PRO_5042029256" description="Transmembrane protein" evidence="3">
    <location>
        <begin position="24"/>
        <end position="255"/>
    </location>
</feature>
<keyword evidence="2" id="KW-0812">Transmembrane</keyword>
<evidence type="ECO:0000313" key="4">
    <source>
        <dbReference type="EMBL" id="KAK3253485.1"/>
    </source>
</evidence>
<dbReference type="EMBL" id="LGRX02024800">
    <property type="protein sequence ID" value="KAK3253485.1"/>
    <property type="molecule type" value="Genomic_DNA"/>
</dbReference>
<name>A0AAE0CGG4_9CHLO</name>
<dbReference type="Proteomes" id="UP001190700">
    <property type="component" value="Unassembled WGS sequence"/>
</dbReference>
<dbReference type="AlphaFoldDB" id="A0AAE0CGG4"/>
<accession>A0AAE0CGG4</accession>
<gene>
    <name evidence="4" type="ORF">CYMTET_37267</name>
</gene>
<evidence type="ECO:0000313" key="5">
    <source>
        <dbReference type="Proteomes" id="UP001190700"/>
    </source>
</evidence>
<organism evidence="4 5">
    <name type="scientific">Cymbomonas tetramitiformis</name>
    <dbReference type="NCBI Taxonomy" id="36881"/>
    <lineage>
        <taxon>Eukaryota</taxon>
        <taxon>Viridiplantae</taxon>
        <taxon>Chlorophyta</taxon>
        <taxon>Pyramimonadophyceae</taxon>
        <taxon>Pyramimonadales</taxon>
        <taxon>Pyramimonadaceae</taxon>
        <taxon>Cymbomonas</taxon>
    </lineage>
</organism>
<evidence type="ECO:0000256" key="2">
    <source>
        <dbReference type="SAM" id="Phobius"/>
    </source>
</evidence>
<keyword evidence="5" id="KW-1185">Reference proteome</keyword>
<protein>
    <recommendedName>
        <fullName evidence="6">Transmembrane protein</fullName>
    </recommendedName>
</protein>
<sequence>MRHHVTLLGFMLLSSWATSSVLAVNRQLRSEELAAPASGHSTTHVVCNITGVCVPCSEEEKADSSNPACRTSAYRQPISCLVLPPSSQDKAEPKPDEALQSQRRLRRLLADPDTGAAPGELVPAGDLDLDLDGRVVQEAMAKAADSKANQTAGSQSTGKPPEARSLRQQKAYAKQVAWGNKIASLLPTPWRRRLFFDAARGEASNRRFETFQSCTPPDAPPDSASAMAFQGLMLLLLFISAPVVYLRRKNQFSRR</sequence>
<feature type="signal peptide" evidence="3">
    <location>
        <begin position="1"/>
        <end position="23"/>
    </location>
</feature>
<evidence type="ECO:0000256" key="1">
    <source>
        <dbReference type="SAM" id="MobiDB-lite"/>
    </source>
</evidence>
<dbReference type="PANTHER" id="PTHR36336:SF1">
    <property type="entry name" value="OS09G0560400 PROTEIN"/>
    <property type="match status" value="1"/>
</dbReference>
<reference evidence="4 5" key="1">
    <citation type="journal article" date="2015" name="Genome Biol. Evol.">
        <title>Comparative Genomics of a Bacterivorous Green Alga Reveals Evolutionary Causalities and Consequences of Phago-Mixotrophic Mode of Nutrition.</title>
        <authorList>
            <person name="Burns J.A."/>
            <person name="Paasch A."/>
            <person name="Narechania A."/>
            <person name="Kim E."/>
        </authorList>
    </citation>
    <scope>NUCLEOTIDE SEQUENCE [LARGE SCALE GENOMIC DNA]</scope>
    <source>
        <strain evidence="4 5">PLY_AMNH</strain>
    </source>
</reference>
<comment type="caution">
    <text evidence="4">The sequence shown here is derived from an EMBL/GenBank/DDBJ whole genome shotgun (WGS) entry which is preliminary data.</text>
</comment>
<evidence type="ECO:0008006" key="6">
    <source>
        <dbReference type="Google" id="ProtNLM"/>
    </source>
</evidence>
<keyword evidence="3" id="KW-0732">Signal</keyword>
<feature type="compositionally biased region" description="Polar residues" evidence="1">
    <location>
        <begin position="147"/>
        <end position="158"/>
    </location>
</feature>
<feature type="region of interest" description="Disordered" evidence="1">
    <location>
        <begin position="141"/>
        <end position="167"/>
    </location>
</feature>
<proteinExistence type="predicted"/>
<keyword evidence="2" id="KW-0472">Membrane</keyword>
<keyword evidence="2" id="KW-1133">Transmembrane helix</keyword>
<feature type="transmembrane region" description="Helical" evidence="2">
    <location>
        <begin position="227"/>
        <end position="246"/>
    </location>
</feature>
<evidence type="ECO:0000256" key="3">
    <source>
        <dbReference type="SAM" id="SignalP"/>
    </source>
</evidence>
<dbReference type="PANTHER" id="PTHR36336">
    <property type="entry name" value="OS09G0560400 PROTEIN"/>
    <property type="match status" value="1"/>
</dbReference>